<dbReference type="OrthoDB" id="9157091at2"/>
<reference evidence="2 3" key="1">
    <citation type="submission" date="2014-12" db="EMBL/GenBank/DDBJ databases">
        <title>Isolation of bacteria from lake water.</title>
        <authorList>
            <person name="Sheng K.-Y."/>
            <person name="Chin P.-S."/>
            <person name="Chan K.-G."/>
            <person name="Tan G.S."/>
        </authorList>
    </citation>
    <scope>NUCLEOTIDE SEQUENCE [LARGE SCALE GENOMIC DNA]</scope>
    <source>
        <strain evidence="2 3">KY4</strain>
    </source>
</reference>
<proteinExistence type="predicted"/>
<sequence length="156" mass="17573">MSDLVTAREELMAVAIGDLGALLDRIETMAPQLDASRMELLRTSTELGEQVEAYSRRMNEITENAKVQAVRHIARRANEMARGTVDTQTRAMEEAARVVFRNEIGPTLQRVTLPLQEVATMARKGARPWERWLLHTATAVLSSAISWAMAAWLWLR</sequence>
<dbReference type="EMBL" id="JXYQ01000041">
    <property type="protein sequence ID" value="KJA10085.1"/>
    <property type="molecule type" value="Genomic_DNA"/>
</dbReference>
<keyword evidence="1" id="KW-0812">Transmembrane</keyword>
<keyword evidence="1" id="KW-0472">Membrane</keyword>
<name>A0A0D7K6X7_9BURK</name>
<gene>
    <name evidence="2" type="ORF">RP29_13065</name>
</gene>
<dbReference type="PATRIC" id="fig|80878.5.peg.2384"/>
<dbReference type="Proteomes" id="UP000032566">
    <property type="component" value="Unassembled WGS sequence"/>
</dbReference>
<evidence type="ECO:0000313" key="3">
    <source>
        <dbReference type="Proteomes" id="UP000032566"/>
    </source>
</evidence>
<dbReference type="AlphaFoldDB" id="A0A0D7K6X7"/>
<protein>
    <submittedName>
        <fullName evidence="2">Uncharacterized protein</fullName>
    </submittedName>
</protein>
<keyword evidence="1" id="KW-1133">Transmembrane helix</keyword>
<organism evidence="2 3">
    <name type="scientific">Acidovorax temperans</name>
    <dbReference type="NCBI Taxonomy" id="80878"/>
    <lineage>
        <taxon>Bacteria</taxon>
        <taxon>Pseudomonadati</taxon>
        <taxon>Pseudomonadota</taxon>
        <taxon>Betaproteobacteria</taxon>
        <taxon>Burkholderiales</taxon>
        <taxon>Comamonadaceae</taxon>
        <taxon>Acidovorax</taxon>
    </lineage>
</organism>
<dbReference type="RefSeq" id="WP_044399145.1">
    <property type="nucleotide sequence ID" value="NZ_JXYQ01000041.1"/>
</dbReference>
<evidence type="ECO:0000313" key="2">
    <source>
        <dbReference type="EMBL" id="KJA10085.1"/>
    </source>
</evidence>
<keyword evidence="3" id="KW-1185">Reference proteome</keyword>
<comment type="caution">
    <text evidence="2">The sequence shown here is derived from an EMBL/GenBank/DDBJ whole genome shotgun (WGS) entry which is preliminary data.</text>
</comment>
<accession>A0A0D7K6X7</accession>
<evidence type="ECO:0000256" key="1">
    <source>
        <dbReference type="SAM" id="Phobius"/>
    </source>
</evidence>
<feature type="transmembrane region" description="Helical" evidence="1">
    <location>
        <begin position="132"/>
        <end position="155"/>
    </location>
</feature>